<evidence type="ECO:0000313" key="1">
    <source>
        <dbReference type="EMBL" id="VDP13021.1"/>
    </source>
</evidence>
<dbReference type="EMBL" id="UZAM01010605">
    <property type="protein sequence ID" value="VDP13021.1"/>
    <property type="molecule type" value="Genomic_DNA"/>
</dbReference>
<evidence type="ECO:0000313" key="2">
    <source>
        <dbReference type="Proteomes" id="UP000270296"/>
    </source>
</evidence>
<dbReference type="WBParaSite" id="SBAD_0000769501-mRNA-1">
    <property type="protein sequence ID" value="SBAD_0000769501-mRNA-1"/>
    <property type="gene ID" value="SBAD_0000769501"/>
</dbReference>
<keyword evidence="2" id="KW-1185">Reference proteome</keyword>
<reference evidence="1 2" key="2">
    <citation type="submission" date="2018-11" db="EMBL/GenBank/DDBJ databases">
        <authorList>
            <consortium name="Pathogen Informatics"/>
        </authorList>
    </citation>
    <scope>NUCLEOTIDE SEQUENCE [LARGE SCALE GENOMIC DNA]</scope>
</reference>
<protein>
    <submittedName>
        <fullName evidence="3">Dof-type domain-containing protein</fullName>
    </submittedName>
</protein>
<dbReference type="AlphaFoldDB" id="A0A183IUX0"/>
<dbReference type="Proteomes" id="UP000270296">
    <property type="component" value="Unassembled WGS sequence"/>
</dbReference>
<proteinExistence type="predicted"/>
<sequence length="185" mass="19371">MYTNYGSVFGINVDKSQIPSPPSASSMLPVMTSVTPTTGSVAASLFPPYPSSAIARAELIRAGGLSLFPLFPRPQFFSPTNSFSLANVWALDELNKDLSNHLQKSLYSRAISDVPEADAPSKLVDEGLPSTVQRLNNVSLAGAFSTVRSATAKSWSLKYSASASASAKPTPSQTGAAAVTLTCLP</sequence>
<reference evidence="3" key="1">
    <citation type="submission" date="2016-06" db="UniProtKB">
        <authorList>
            <consortium name="WormBaseParasite"/>
        </authorList>
    </citation>
    <scope>IDENTIFICATION</scope>
</reference>
<evidence type="ECO:0000313" key="3">
    <source>
        <dbReference type="WBParaSite" id="SBAD_0000769501-mRNA-1"/>
    </source>
</evidence>
<name>A0A183IUX0_9BILA</name>
<gene>
    <name evidence="1" type="ORF">SBAD_LOCUS7417</name>
</gene>
<accession>A0A183IUX0</accession>
<organism evidence="3">
    <name type="scientific">Soboliphyme baturini</name>
    <dbReference type="NCBI Taxonomy" id="241478"/>
    <lineage>
        <taxon>Eukaryota</taxon>
        <taxon>Metazoa</taxon>
        <taxon>Ecdysozoa</taxon>
        <taxon>Nematoda</taxon>
        <taxon>Enoplea</taxon>
        <taxon>Dorylaimia</taxon>
        <taxon>Dioctophymatida</taxon>
        <taxon>Dioctophymatoidea</taxon>
        <taxon>Soboliphymatidae</taxon>
        <taxon>Soboliphyme</taxon>
    </lineage>
</organism>